<evidence type="ECO:0000256" key="1">
    <source>
        <dbReference type="SAM" id="MobiDB-lite"/>
    </source>
</evidence>
<feature type="compositionally biased region" description="Low complexity" evidence="1">
    <location>
        <begin position="147"/>
        <end position="161"/>
    </location>
</feature>
<protein>
    <submittedName>
        <fullName evidence="2">Uncharacterized protein</fullName>
    </submittedName>
</protein>
<sequence>MRVRCRSQVSEQKESGCVELCSVQAVSFYLAFKEPVGGIGRRSQNFPTLAATADRPLQATEPTPILPAASEIRPTQAAVGQATATHAAPVSASRSCIAPFRSKAEQPKPRRATSIRRRATEARVCQSKLCLPASRVRLADIHTSSRTCAAPAPEAEPTFRPTPEPETDPCRSPEPETAPGPRTPAPSRKSSPRAPSHVTSRACLHHEQRLFAPRAEPIPNLQAEPGRLGPIRTSLLGKHTCLAVRNRRVNLQPIRVVPAWVSFGITTYLGLCGPTGRQSSMDIDMTRVTRRGPRIPIVLGVPPGHRRPDFRSYGSACCTCSGTCQRLGTRPRQGQRQAGERPEVTVASHRDFCFCLYLFFTYKAFNMSSRREVRDECLGDTTPFGCKERHLGRGVTKIHFV</sequence>
<feature type="compositionally biased region" description="Low complexity" evidence="1">
    <location>
        <begin position="185"/>
        <end position="196"/>
    </location>
</feature>
<name>A0A9I9E7U0_CUCME</name>
<reference evidence="2" key="1">
    <citation type="submission" date="2023-03" db="UniProtKB">
        <authorList>
            <consortium name="EnsemblPlants"/>
        </authorList>
    </citation>
    <scope>IDENTIFICATION</scope>
</reference>
<dbReference type="EnsemblPlants" id="MELO3C030003.2.1">
    <property type="protein sequence ID" value="MELO3C030003.2.1"/>
    <property type="gene ID" value="MELO3C030003.2"/>
</dbReference>
<organism evidence="2">
    <name type="scientific">Cucumis melo</name>
    <name type="common">Muskmelon</name>
    <dbReference type="NCBI Taxonomy" id="3656"/>
    <lineage>
        <taxon>Eukaryota</taxon>
        <taxon>Viridiplantae</taxon>
        <taxon>Streptophyta</taxon>
        <taxon>Embryophyta</taxon>
        <taxon>Tracheophyta</taxon>
        <taxon>Spermatophyta</taxon>
        <taxon>Magnoliopsida</taxon>
        <taxon>eudicotyledons</taxon>
        <taxon>Gunneridae</taxon>
        <taxon>Pentapetalae</taxon>
        <taxon>rosids</taxon>
        <taxon>fabids</taxon>
        <taxon>Cucurbitales</taxon>
        <taxon>Cucurbitaceae</taxon>
        <taxon>Benincaseae</taxon>
        <taxon>Cucumis</taxon>
    </lineage>
</organism>
<feature type="region of interest" description="Disordered" evidence="1">
    <location>
        <begin position="98"/>
        <end position="119"/>
    </location>
</feature>
<accession>A0A9I9E7U0</accession>
<evidence type="ECO:0000313" key="2">
    <source>
        <dbReference type="EnsemblPlants" id="MELO3C030003.2.1"/>
    </source>
</evidence>
<proteinExistence type="predicted"/>
<feature type="region of interest" description="Disordered" evidence="1">
    <location>
        <begin position="144"/>
        <end position="200"/>
    </location>
</feature>
<dbReference type="Gramene" id="MELO3C030003.2.1">
    <property type="protein sequence ID" value="MELO3C030003.2.1"/>
    <property type="gene ID" value="MELO3C030003.2"/>
</dbReference>
<dbReference type="AlphaFoldDB" id="A0A9I9E7U0"/>